<dbReference type="RefSeq" id="WP_138257785.1">
    <property type="nucleotide sequence ID" value="NZ_VBUK01000003.1"/>
</dbReference>
<gene>
    <name evidence="1" type="ORF">FEK29_07365</name>
</gene>
<evidence type="ECO:0008006" key="3">
    <source>
        <dbReference type="Google" id="ProtNLM"/>
    </source>
</evidence>
<organism evidence="1 2">
    <name type="scientific">Maribacter aurantiacus</name>
    <dbReference type="NCBI Taxonomy" id="1882343"/>
    <lineage>
        <taxon>Bacteria</taxon>
        <taxon>Pseudomonadati</taxon>
        <taxon>Bacteroidota</taxon>
        <taxon>Flavobacteriia</taxon>
        <taxon>Flavobacteriales</taxon>
        <taxon>Flavobacteriaceae</taxon>
        <taxon>Maribacter</taxon>
    </lineage>
</organism>
<proteinExistence type="predicted"/>
<comment type="caution">
    <text evidence="1">The sequence shown here is derived from an EMBL/GenBank/DDBJ whole genome shotgun (WGS) entry which is preliminary data.</text>
</comment>
<dbReference type="Proteomes" id="UP000308382">
    <property type="component" value="Unassembled WGS sequence"/>
</dbReference>
<sequence length="312" mass="36594">MAKYQTNILDEKTGFKGEVFEQFIYERSPKIETNDIVSFHECTFKLPVVLEKLNIKELSFTNCKFEKEFNLIESEISIIGFTDCKFKVEFRLVSNRCSAYTIIRKISTPKARIKGNYQNLQIVSSTIKEFRIGDINSDSTKKDSKIEFLAENNIKKVRIEPYSTYSHISFKGSVYKEIHFEGTFHNRIVFEKKVRCNQVFFESSICNYRIDFEEGNFETIYFYRSNFNGLVYINDFDGDNVVDFSRELLIEKLWLHSCTFDKDVTVGLSKINYITLSNNNFKQIFSFNNYLVRDKLKDADTVIVALPLLGHR</sequence>
<name>A0A5R8M6J9_9FLAO</name>
<reference evidence="1 2" key="1">
    <citation type="journal article" date="2017" name="Int. J. Syst. Evol. Microbiol.">
        <title>Maripseudobacter aurantiacus gen. nov., sp. nov., a novel member of the family Flavobacteriaceae isolated from a sedimentation basin.</title>
        <authorList>
            <person name="Chen C."/>
            <person name="Su Y."/>
            <person name="Tao T."/>
            <person name="Fu G."/>
            <person name="Zhang C."/>
            <person name="Sun C."/>
            <person name="Zhang X."/>
            <person name="Wu M."/>
        </authorList>
    </citation>
    <scope>NUCLEOTIDE SEQUENCE [LARGE SCALE GENOMIC DNA]</scope>
    <source>
        <strain evidence="2">CDA4</strain>
    </source>
</reference>
<keyword evidence="2" id="KW-1185">Reference proteome</keyword>
<dbReference type="OrthoDB" id="5324042at2"/>
<evidence type="ECO:0000313" key="2">
    <source>
        <dbReference type="Proteomes" id="UP000308382"/>
    </source>
</evidence>
<dbReference type="EMBL" id="VBUK01000003">
    <property type="protein sequence ID" value="TLF45198.1"/>
    <property type="molecule type" value="Genomic_DNA"/>
</dbReference>
<dbReference type="AlphaFoldDB" id="A0A5R8M6J9"/>
<accession>A0A5R8M6J9</accession>
<protein>
    <recommendedName>
        <fullName evidence="3">Pentapeptide repeat-containing protein</fullName>
    </recommendedName>
</protein>
<evidence type="ECO:0000313" key="1">
    <source>
        <dbReference type="EMBL" id="TLF45198.1"/>
    </source>
</evidence>